<dbReference type="CDD" id="cd05403">
    <property type="entry name" value="NT_KNTase_like"/>
    <property type="match status" value="1"/>
</dbReference>
<name>W7QK48_9ALTE</name>
<dbReference type="EMBL" id="ARZY01000045">
    <property type="protein sequence ID" value="EWH08488.1"/>
    <property type="molecule type" value="Genomic_DNA"/>
</dbReference>
<proteinExistence type="predicted"/>
<dbReference type="Proteomes" id="UP000019276">
    <property type="component" value="Unassembled WGS sequence"/>
</dbReference>
<feature type="domain" description="Polymerase beta nucleotidyltransferase" evidence="1">
    <location>
        <begin position="24"/>
        <end position="91"/>
    </location>
</feature>
<dbReference type="Pfam" id="PF18765">
    <property type="entry name" value="Polbeta"/>
    <property type="match status" value="1"/>
</dbReference>
<evidence type="ECO:0000313" key="3">
    <source>
        <dbReference type="Proteomes" id="UP000019276"/>
    </source>
</evidence>
<dbReference type="SUPFAM" id="SSF81301">
    <property type="entry name" value="Nucleotidyltransferase"/>
    <property type="match status" value="1"/>
</dbReference>
<dbReference type="STRING" id="1328313.DS2_17160"/>
<dbReference type="Gene3D" id="3.30.460.10">
    <property type="entry name" value="Beta Polymerase, domain 2"/>
    <property type="match status" value="1"/>
</dbReference>
<organism evidence="2 3">
    <name type="scientific">Catenovulum agarivorans DS-2</name>
    <dbReference type="NCBI Taxonomy" id="1328313"/>
    <lineage>
        <taxon>Bacteria</taxon>
        <taxon>Pseudomonadati</taxon>
        <taxon>Pseudomonadota</taxon>
        <taxon>Gammaproteobacteria</taxon>
        <taxon>Alteromonadales</taxon>
        <taxon>Alteromonadaceae</taxon>
        <taxon>Catenovulum</taxon>
    </lineage>
</organism>
<dbReference type="OrthoDB" id="14556at2"/>
<dbReference type="RefSeq" id="WP_035016162.1">
    <property type="nucleotide sequence ID" value="NZ_ARZY01000045.1"/>
</dbReference>
<dbReference type="InterPro" id="IPR041633">
    <property type="entry name" value="Polbeta"/>
</dbReference>
<gene>
    <name evidence="2" type="ORF">DS2_17160</name>
</gene>
<protein>
    <submittedName>
        <fullName evidence="2">DNA polymerase subunit beta</fullName>
    </submittedName>
</protein>
<evidence type="ECO:0000313" key="2">
    <source>
        <dbReference type="EMBL" id="EWH08488.1"/>
    </source>
</evidence>
<dbReference type="eggNOG" id="COG1708">
    <property type="taxonomic scope" value="Bacteria"/>
</dbReference>
<keyword evidence="3" id="KW-1185">Reference proteome</keyword>
<evidence type="ECO:0000259" key="1">
    <source>
        <dbReference type="Pfam" id="PF18765"/>
    </source>
</evidence>
<dbReference type="InterPro" id="IPR043519">
    <property type="entry name" value="NT_sf"/>
</dbReference>
<reference evidence="2 3" key="1">
    <citation type="journal article" date="2014" name="Genome Announc.">
        <title>Draft Genome Sequence of the Agar-Degrading Bacterium Catenovulum sp. Strain DS-2, Isolated from Intestines of Haliotis diversicolor.</title>
        <authorList>
            <person name="Shan D."/>
            <person name="Li X."/>
            <person name="Gu Z."/>
            <person name="Wei G."/>
            <person name="Gao Z."/>
            <person name="Shao Z."/>
        </authorList>
    </citation>
    <scope>NUCLEOTIDE SEQUENCE [LARGE SCALE GENOMIC DNA]</scope>
    <source>
        <strain evidence="2 3">DS-2</strain>
    </source>
</reference>
<comment type="caution">
    <text evidence="2">The sequence shown here is derived from an EMBL/GenBank/DDBJ whole genome shotgun (WGS) entry which is preliminary data.</text>
</comment>
<dbReference type="AlphaFoldDB" id="W7QK48"/>
<accession>W7QK48</accession>
<sequence>MRLTDTQIQNICNSGKKIFGENCNVWLFGSRVDDAKKGGDIDLFFEVDPTTTPGRQKIKLAVLLEDYFGEQKIDLVLHQRNTPEQPIHQWAKHTGVKLC</sequence>